<dbReference type="GO" id="GO:0016757">
    <property type="term" value="F:glycosyltransferase activity"/>
    <property type="evidence" value="ECO:0007669"/>
    <property type="project" value="UniProtKB-KW"/>
</dbReference>
<keyword evidence="2 4" id="KW-0808">Transferase</keyword>
<evidence type="ECO:0000256" key="2">
    <source>
        <dbReference type="ARBA" id="ARBA00022679"/>
    </source>
</evidence>
<dbReference type="Proteomes" id="UP000283850">
    <property type="component" value="Unassembled WGS sequence"/>
</dbReference>
<protein>
    <submittedName>
        <fullName evidence="4">Glycosyltransferase family 8 protein</fullName>
    </submittedName>
</protein>
<dbReference type="Pfam" id="PF01501">
    <property type="entry name" value="Glyco_transf_8"/>
    <property type="match status" value="1"/>
</dbReference>
<dbReference type="PANTHER" id="PTHR13778">
    <property type="entry name" value="GLYCOSYLTRANSFERASE 8 DOMAIN-CONTAINING PROTEIN"/>
    <property type="match status" value="1"/>
</dbReference>
<evidence type="ECO:0000313" key="4">
    <source>
        <dbReference type="EMBL" id="RGV55339.1"/>
    </source>
</evidence>
<evidence type="ECO:0000256" key="1">
    <source>
        <dbReference type="ARBA" id="ARBA00022676"/>
    </source>
</evidence>
<dbReference type="CDD" id="cd04194">
    <property type="entry name" value="GT8_A4GalT_like"/>
    <property type="match status" value="1"/>
</dbReference>
<comment type="caution">
    <text evidence="4">The sequence shown here is derived from an EMBL/GenBank/DDBJ whole genome shotgun (WGS) entry which is preliminary data.</text>
</comment>
<keyword evidence="3" id="KW-0479">Metal-binding</keyword>
<dbReference type="PANTHER" id="PTHR13778:SF47">
    <property type="entry name" value="LIPOPOLYSACCHARIDE 1,3-GALACTOSYLTRANSFERASE"/>
    <property type="match status" value="1"/>
</dbReference>
<dbReference type="GO" id="GO:0046872">
    <property type="term" value="F:metal ion binding"/>
    <property type="evidence" value="ECO:0007669"/>
    <property type="project" value="UniProtKB-KW"/>
</dbReference>
<gene>
    <name evidence="4" type="ORF">DWW10_07245</name>
</gene>
<organism evidence="4 5">
    <name type="scientific">Bacteroides intestinalis</name>
    <dbReference type="NCBI Taxonomy" id="329854"/>
    <lineage>
        <taxon>Bacteria</taxon>
        <taxon>Pseudomonadati</taxon>
        <taxon>Bacteroidota</taxon>
        <taxon>Bacteroidia</taxon>
        <taxon>Bacteroidales</taxon>
        <taxon>Bacteroidaceae</taxon>
        <taxon>Bacteroides</taxon>
    </lineage>
</organism>
<evidence type="ECO:0000313" key="5">
    <source>
        <dbReference type="Proteomes" id="UP000283850"/>
    </source>
</evidence>
<reference evidence="4 5" key="1">
    <citation type="submission" date="2018-08" db="EMBL/GenBank/DDBJ databases">
        <title>A genome reference for cultivated species of the human gut microbiota.</title>
        <authorList>
            <person name="Zou Y."/>
            <person name="Xue W."/>
            <person name="Luo G."/>
        </authorList>
    </citation>
    <scope>NUCLEOTIDE SEQUENCE [LARGE SCALE GENOMIC DNA]</scope>
    <source>
        <strain evidence="4 5">AF14-32</strain>
    </source>
</reference>
<dbReference type="EMBL" id="QRZF01000004">
    <property type="protein sequence ID" value="RGV55339.1"/>
    <property type="molecule type" value="Genomic_DNA"/>
</dbReference>
<sequence length="312" mass="35854">MNIVCGIDDKFVMPCGVLMTSIFENNKGIDITFYILTQGLLPCNVNKLKELANRYQQKLSIVIVSQETLKGCPTAAHISIASYNRILASDILPADLDKCLYLDADMIVNGPIIDLYNTDLGNAAIGAVIDQSCDDIRHYNRLGLDSDKGYFNAGLLLINLNLWKKEKLSPKILEYIDTHTGDLLFHDQDALNGVLQNSKIFLPMKYNMQFSFLYKTPFIAKHRWNEMHDAAENPVIIHYTNKIKPWHRDCIHPYKEIWKSYYSKTTWGKNNLKAYSLGGYLKLKLKRVLASLKIRKTVPPAMLRSEFYKYYR</sequence>
<name>A0A412YCW3_9BACE</name>
<dbReference type="AlphaFoldDB" id="A0A412YCW3"/>
<dbReference type="InterPro" id="IPR050748">
    <property type="entry name" value="Glycosyltrans_8_dom-fam"/>
</dbReference>
<dbReference type="Gene3D" id="3.90.550.10">
    <property type="entry name" value="Spore Coat Polysaccharide Biosynthesis Protein SpsA, Chain A"/>
    <property type="match status" value="1"/>
</dbReference>
<keyword evidence="1" id="KW-0328">Glycosyltransferase</keyword>
<dbReference type="InterPro" id="IPR029044">
    <property type="entry name" value="Nucleotide-diphossugar_trans"/>
</dbReference>
<dbReference type="RefSeq" id="WP_022392955.1">
    <property type="nucleotide sequence ID" value="NZ_QRZF01000004.1"/>
</dbReference>
<accession>A0A412YCW3</accession>
<dbReference type="SUPFAM" id="SSF53448">
    <property type="entry name" value="Nucleotide-diphospho-sugar transferases"/>
    <property type="match status" value="1"/>
</dbReference>
<proteinExistence type="predicted"/>
<evidence type="ECO:0000256" key="3">
    <source>
        <dbReference type="ARBA" id="ARBA00022723"/>
    </source>
</evidence>
<dbReference type="InterPro" id="IPR002495">
    <property type="entry name" value="Glyco_trans_8"/>
</dbReference>